<evidence type="ECO:0000313" key="3">
    <source>
        <dbReference type="Proteomes" id="UP001186944"/>
    </source>
</evidence>
<dbReference type="Proteomes" id="UP001186944">
    <property type="component" value="Unassembled WGS sequence"/>
</dbReference>
<organism evidence="2 3">
    <name type="scientific">Pinctada imbricata</name>
    <name type="common">Atlantic pearl-oyster</name>
    <name type="synonym">Pinctada martensii</name>
    <dbReference type="NCBI Taxonomy" id="66713"/>
    <lineage>
        <taxon>Eukaryota</taxon>
        <taxon>Metazoa</taxon>
        <taxon>Spiralia</taxon>
        <taxon>Lophotrochozoa</taxon>
        <taxon>Mollusca</taxon>
        <taxon>Bivalvia</taxon>
        <taxon>Autobranchia</taxon>
        <taxon>Pteriomorphia</taxon>
        <taxon>Pterioida</taxon>
        <taxon>Pterioidea</taxon>
        <taxon>Pteriidae</taxon>
        <taxon>Pinctada</taxon>
    </lineage>
</organism>
<dbReference type="AlphaFoldDB" id="A0AA88XLV4"/>
<evidence type="ECO:0000313" key="2">
    <source>
        <dbReference type="EMBL" id="KAK3083500.1"/>
    </source>
</evidence>
<proteinExistence type="predicted"/>
<keyword evidence="3" id="KW-1185">Reference proteome</keyword>
<evidence type="ECO:0000256" key="1">
    <source>
        <dbReference type="SAM" id="MobiDB-lite"/>
    </source>
</evidence>
<comment type="caution">
    <text evidence="2">The sequence shown here is derived from an EMBL/GenBank/DDBJ whole genome shotgun (WGS) entry which is preliminary data.</text>
</comment>
<dbReference type="EMBL" id="VSWD01000014">
    <property type="protein sequence ID" value="KAK3083500.1"/>
    <property type="molecule type" value="Genomic_DNA"/>
</dbReference>
<name>A0AA88XLV4_PINIB</name>
<reference evidence="2" key="1">
    <citation type="submission" date="2019-08" db="EMBL/GenBank/DDBJ databases">
        <title>The improved chromosome-level genome for the pearl oyster Pinctada fucata martensii using PacBio sequencing and Hi-C.</title>
        <authorList>
            <person name="Zheng Z."/>
        </authorList>
    </citation>
    <scope>NUCLEOTIDE SEQUENCE</scope>
    <source>
        <strain evidence="2">ZZ-2019</strain>
        <tissue evidence="2">Adductor muscle</tissue>
    </source>
</reference>
<protein>
    <submittedName>
        <fullName evidence="2">Uncharacterized protein</fullName>
    </submittedName>
</protein>
<accession>A0AA88XLV4</accession>
<gene>
    <name evidence="2" type="ORF">FSP39_024310</name>
</gene>
<sequence>MAKDDMLDGDLPDRDRAKDFYAKYEPKEALGKESLEVFYIKTPDKHRTTKRKTQSHWRCSTSRLQINTETQNVKDRVTGSVLHQDSR</sequence>
<feature type="region of interest" description="Disordered" evidence="1">
    <location>
        <begin position="68"/>
        <end position="87"/>
    </location>
</feature>